<evidence type="ECO:0000256" key="4">
    <source>
        <dbReference type="ARBA" id="ARBA00022741"/>
    </source>
</evidence>
<protein>
    <recommendedName>
        <fullName evidence="2">ribonucleoside-diphosphate reductase</fullName>
        <ecNumber evidence="2">1.17.4.1</ecNumber>
    </recommendedName>
</protein>
<comment type="similarity">
    <text evidence="1">Belongs to the ribonucleoside diphosphate reductase class-2 family.</text>
</comment>
<keyword evidence="3" id="KW-0237">DNA synthesis</keyword>
<proteinExistence type="inferred from homology"/>
<name>A0ABP5SMU6_9ACTN</name>
<evidence type="ECO:0000313" key="7">
    <source>
        <dbReference type="EMBL" id="GAA2332985.1"/>
    </source>
</evidence>
<evidence type="ECO:0000256" key="2">
    <source>
        <dbReference type="ARBA" id="ARBA00012274"/>
    </source>
</evidence>
<evidence type="ECO:0000256" key="5">
    <source>
        <dbReference type="ARBA" id="ARBA00047754"/>
    </source>
</evidence>
<gene>
    <name evidence="7" type="ORF">GCM10010170_012130</name>
</gene>
<evidence type="ECO:0000313" key="8">
    <source>
        <dbReference type="Proteomes" id="UP001501444"/>
    </source>
</evidence>
<keyword evidence="8" id="KW-1185">Reference proteome</keyword>
<dbReference type="InterPro" id="IPR024434">
    <property type="entry name" value="TSCPD_dom"/>
</dbReference>
<dbReference type="Proteomes" id="UP001501444">
    <property type="component" value="Unassembled WGS sequence"/>
</dbReference>
<evidence type="ECO:0000256" key="3">
    <source>
        <dbReference type="ARBA" id="ARBA00022634"/>
    </source>
</evidence>
<evidence type="ECO:0000256" key="1">
    <source>
        <dbReference type="ARBA" id="ARBA00007405"/>
    </source>
</evidence>
<dbReference type="EMBL" id="BAAARV010000008">
    <property type="protein sequence ID" value="GAA2332985.1"/>
    <property type="molecule type" value="Genomic_DNA"/>
</dbReference>
<dbReference type="Pfam" id="PF12637">
    <property type="entry name" value="TSCPD"/>
    <property type="match status" value="1"/>
</dbReference>
<accession>A0ABP5SMU6</accession>
<dbReference type="EC" id="1.17.4.1" evidence="2"/>
<organism evidence="7 8">
    <name type="scientific">Dactylosporangium salmoneum</name>
    <dbReference type="NCBI Taxonomy" id="53361"/>
    <lineage>
        <taxon>Bacteria</taxon>
        <taxon>Bacillati</taxon>
        <taxon>Actinomycetota</taxon>
        <taxon>Actinomycetes</taxon>
        <taxon>Micromonosporales</taxon>
        <taxon>Micromonosporaceae</taxon>
        <taxon>Dactylosporangium</taxon>
    </lineage>
</organism>
<comment type="caution">
    <text evidence="7">The sequence shown here is derived from an EMBL/GenBank/DDBJ whole genome shotgun (WGS) entry which is preliminary data.</text>
</comment>
<reference evidence="8" key="1">
    <citation type="journal article" date="2019" name="Int. J. Syst. Evol. Microbiol.">
        <title>The Global Catalogue of Microorganisms (GCM) 10K type strain sequencing project: providing services to taxonomists for standard genome sequencing and annotation.</title>
        <authorList>
            <consortium name="The Broad Institute Genomics Platform"/>
            <consortium name="The Broad Institute Genome Sequencing Center for Infectious Disease"/>
            <person name="Wu L."/>
            <person name="Ma J."/>
        </authorList>
    </citation>
    <scope>NUCLEOTIDE SEQUENCE [LARGE SCALE GENOMIC DNA]</scope>
    <source>
        <strain evidence="8">JCM 3272</strain>
    </source>
</reference>
<feature type="domain" description="TSCPD" evidence="6">
    <location>
        <begin position="14"/>
        <end position="87"/>
    </location>
</feature>
<comment type="catalytic activity">
    <reaction evidence="5">
        <text>a 2'-deoxyribonucleoside 5'-diphosphate + [thioredoxin]-disulfide + H2O = a ribonucleoside 5'-diphosphate + [thioredoxin]-dithiol</text>
        <dbReference type="Rhea" id="RHEA:23252"/>
        <dbReference type="Rhea" id="RHEA-COMP:10698"/>
        <dbReference type="Rhea" id="RHEA-COMP:10700"/>
        <dbReference type="ChEBI" id="CHEBI:15377"/>
        <dbReference type="ChEBI" id="CHEBI:29950"/>
        <dbReference type="ChEBI" id="CHEBI:50058"/>
        <dbReference type="ChEBI" id="CHEBI:57930"/>
        <dbReference type="ChEBI" id="CHEBI:73316"/>
        <dbReference type="EC" id="1.17.4.1"/>
    </reaction>
</comment>
<sequence>MAEMDVPWPRVRRTVGHTVEVTVAGEPGVLTVGRGPDGAPCRIELRASVHGSFVAGSTDAFATAITVGLQHGVPAAAFTDALRRAGLGAANEDGTNLLVEMCTTAESAGQVAAAAR</sequence>
<keyword evidence="4" id="KW-0547">Nucleotide-binding</keyword>
<evidence type="ECO:0000259" key="6">
    <source>
        <dbReference type="Pfam" id="PF12637"/>
    </source>
</evidence>